<comment type="similarity">
    <text evidence="2">Belongs to the glycosyl hydrolase 3 family.</text>
</comment>
<evidence type="ECO:0000256" key="4">
    <source>
        <dbReference type="ARBA" id="ARBA00022801"/>
    </source>
</evidence>
<evidence type="ECO:0000313" key="9">
    <source>
        <dbReference type="EMBL" id="AZS31299.1"/>
    </source>
</evidence>
<dbReference type="SUPFAM" id="SSF52279">
    <property type="entry name" value="Beta-D-glucan exohydrolase, C-terminal domain"/>
    <property type="match status" value="1"/>
</dbReference>
<dbReference type="InterPro" id="IPR001466">
    <property type="entry name" value="Beta-lactam-related"/>
</dbReference>
<feature type="domain" description="Glycoside hydrolase family 3 N-terminal" evidence="8">
    <location>
        <begin position="36"/>
        <end position="350"/>
    </location>
</feature>
<dbReference type="InterPro" id="IPR017853">
    <property type="entry name" value="GH"/>
</dbReference>
<dbReference type="InterPro" id="IPR036881">
    <property type="entry name" value="Glyco_hydro_3_C_sf"/>
</dbReference>
<evidence type="ECO:0000313" key="10">
    <source>
        <dbReference type="Proteomes" id="UP000270673"/>
    </source>
</evidence>
<keyword evidence="4" id="KW-0378">Hydrolase</keyword>
<evidence type="ECO:0000256" key="3">
    <source>
        <dbReference type="ARBA" id="ARBA00012663"/>
    </source>
</evidence>
<dbReference type="OrthoDB" id="9805821at2"/>
<comment type="catalytic activity">
    <reaction evidence="1">
        <text>Hydrolysis of terminal non-reducing N-acetyl-D-hexosamine residues in N-acetyl-beta-D-hexosaminides.</text>
        <dbReference type="EC" id="3.2.1.52"/>
    </reaction>
</comment>
<dbReference type="Pfam" id="PF00933">
    <property type="entry name" value="Glyco_hydro_3"/>
    <property type="match status" value="1"/>
</dbReference>
<protein>
    <recommendedName>
        <fullName evidence="3">beta-N-acetylhexosaminidase</fullName>
        <ecNumber evidence="3">3.2.1.52</ecNumber>
    </recommendedName>
</protein>
<dbReference type="Gene3D" id="3.40.710.10">
    <property type="entry name" value="DD-peptidase/beta-lactamase superfamily"/>
    <property type="match status" value="2"/>
</dbReference>
<keyword evidence="6" id="KW-0732">Signal</keyword>
<dbReference type="InterPro" id="IPR012338">
    <property type="entry name" value="Beta-lactam/transpept-like"/>
</dbReference>
<dbReference type="InterPro" id="IPR050226">
    <property type="entry name" value="NagZ_Beta-hexosaminidase"/>
</dbReference>
<keyword evidence="5" id="KW-0326">Glycosidase</keyword>
<gene>
    <name evidence="9" type="ORF">D8S85_18245</name>
</gene>
<dbReference type="EMBL" id="CP032819">
    <property type="protein sequence ID" value="AZS31299.1"/>
    <property type="molecule type" value="Genomic_DNA"/>
</dbReference>
<name>A0A3Q9IRP1_9BACT</name>
<feature type="domain" description="Beta-lactamase-related" evidence="7">
    <location>
        <begin position="584"/>
        <end position="971"/>
    </location>
</feature>
<dbReference type="KEGG" id="buy:D8S85_18245"/>
<feature type="signal peptide" evidence="6">
    <location>
        <begin position="1"/>
        <end position="22"/>
    </location>
</feature>
<proteinExistence type="inferred from homology"/>
<evidence type="ECO:0000259" key="8">
    <source>
        <dbReference type="Pfam" id="PF00933"/>
    </source>
</evidence>
<dbReference type="Pfam" id="PF00144">
    <property type="entry name" value="Beta-lactamase"/>
    <property type="match status" value="1"/>
</dbReference>
<dbReference type="Gene3D" id="3.40.50.1700">
    <property type="entry name" value="Glycoside hydrolase family 3 C-terminal domain"/>
    <property type="match status" value="1"/>
</dbReference>
<dbReference type="Gene3D" id="3.20.20.300">
    <property type="entry name" value="Glycoside hydrolase, family 3, N-terminal domain"/>
    <property type="match status" value="1"/>
</dbReference>
<accession>A0A3Q9IRP1</accession>
<evidence type="ECO:0000259" key="7">
    <source>
        <dbReference type="Pfam" id="PF00144"/>
    </source>
</evidence>
<dbReference type="GO" id="GO:0004563">
    <property type="term" value="F:beta-N-acetylhexosaminidase activity"/>
    <property type="evidence" value="ECO:0007669"/>
    <property type="project" value="UniProtKB-EC"/>
</dbReference>
<evidence type="ECO:0000256" key="6">
    <source>
        <dbReference type="SAM" id="SignalP"/>
    </source>
</evidence>
<keyword evidence="10" id="KW-1185">Reference proteome</keyword>
<feature type="chain" id="PRO_5018704215" description="beta-N-acetylhexosaminidase" evidence="6">
    <location>
        <begin position="23"/>
        <end position="991"/>
    </location>
</feature>
<dbReference type="PRINTS" id="PR00133">
    <property type="entry name" value="GLHYDRLASE3"/>
</dbReference>
<dbReference type="GO" id="GO:0005975">
    <property type="term" value="P:carbohydrate metabolic process"/>
    <property type="evidence" value="ECO:0007669"/>
    <property type="project" value="InterPro"/>
</dbReference>
<dbReference type="SUPFAM" id="SSF56601">
    <property type="entry name" value="beta-lactamase/transpeptidase-like"/>
    <property type="match status" value="1"/>
</dbReference>
<organism evidence="9 10">
    <name type="scientific">Butyricimonas faecalis</name>
    <dbReference type="NCBI Taxonomy" id="2093856"/>
    <lineage>
        <taxon>Bacteria</taxon>
        <taxon>Pseudomonadati</taxon>
        <taxon>Bacteroidota</taxon>
        <taxon>Bacteroidia</taxon>
        <taxon>Bacteroidales</taxon>
        <taxon>Odoribacteraceae</taxon>
        <taxon>Butyricimonas</taxon>
    </lineage>
</organism>
<evidence type="ECO:0000256" key="2">
    <source>
        <dbReference type="ARBA" id="ARBA00005336"/>
    </source>
</evidence>
<evidence type="ECO:0000256" key="1">
    <source>
        <dbReference type="ARBA" id="ARBA00001231"/>
    </source>
</evidence>
<dbReference type="InterPro" id="IPR001764">
    <property type="entry name" value="Glyco_hydro_3_N"/>
</dbReference>
<reference evidence="9 10" key="1">
    <citation type="submission" date="2018-10" db="EMBL/GenBank/DDBJ databases">
        <title>Butyricimonas faecalis sp. nov., isolated from human faeces and emended description of the genus Butyricimonas.</title>
        <authorList>
            <person name="Le Roy T."/>
            <person name="Van der Smissen P."/>
            <person name="Paquot A."/>
            <person name="Delzenne N."/>
            <person name="Muccioli G."/>
            <person name="Collet J.-F."/>
            <person name="Cani P.D."/>
        </authorList>
    </citation>
    <scope>NUCLEOTIDE SEQUENCE [LARGE SCALE GENOMIC DNA]</scope>
    <source>
        <strain evidence="9 10">H184</strain>
    </source>
</reference>
<dbReference type="SUPFAM" id="SSF51445">
    <property type="entry name" value="(Trans)glycosidases"/>
    <property type="match status" value="1"/>
</dbReference>
<dbReference type="EC" id="3.2.1.52" evidence="3"/>
<dbReference type="RefSeq" id="WP_127075479.1">
    <property type="nucleotide sequence ID" value="NZ_CP032819.1"/>
</dbReference>
<evidence type="ECO:0000256" key="5">
    <source>
        <dbReference type="ARBA" id="ARBA00023295"/>
    </source>
</evidence>
<dbReference type="InterPro" id="IPR036962">
    <property type="entry name" value="Glyco_hydro_3_N_sf"/>
</dbReference>
<dbReference type="PANTHER" id="PTHR30480:SF13">
    <property type="entry name" value="BETA-HEXOSAMINIDASE"/>
    <property type="match status" value="1"/>
</dbReference>
<dbReference type="AlphaFoldDB" id="A0A3Q9IRP1"/>
<dbReference type="PANTHER" id="PTHR30480">
    <property type="entry name" value="BETA-HEXOSAMINIDASE-RELATED"/>
    <property type="match status" value="1"/>
</dbReference>
<dbReference type="GO" id="GO:0009254">
    <property type="term" value="P:peptidoglycan turnover"/>
    <property type="evidence" value="ECO:0007669"/>
    <property type="project" value="TreeGrafter"/>
</dbReference>
<dbReference type="Proteomes" id="UP000270673">
    <property type="component" value="Chromosome"/>
</dbReference>
<sequence>MHKLLSAIGLFCMLLPSFHGQAQSAWADSTLNTMSLDEKIGQLIMVAAYSNKDSVYENHLGATVEKYHIGGIIFFQGSPLKQALMTNKYQQSAKIPLMIGMDAENGVGWRIKPAMEFPNQTLLGAIRDTNLIYRLGAAIGQQCRAMGIHVNFAPVADINVNPKNPVIGIRSFGEKKEEVGNRTLQYMRGLQSQHVMAVAKHFPGHGDTDVDSHLALPLIRHTVARIDTVELYPFRQLFEAGIPGVMIAHLNVPSYDSANIPASLSKQIVTDLLREKLHFDGLCFTDAMNMKGVTQGKTPGDADVKALAAGNDVLLFPEDVEASVKKIKAAIQQGILSEEMIHEKCRKVLEAKAEFVLPYATPVDTVRLTERLSSPSAQALLQEAYAKAITLVKNDDLLLPLTHVDTLRIASLNFGDRKATAFESTLEKYAPCAHFSLSPGSSKEKVEQLIKNLSKYNCVILYNSAARNMASRQFGATMELVNIIKQLKGKHIVFCHPATPYGLDLYSYLPMDAIIVSYSHDTPAQQFAAQAIFGGINVNGKLPVSINLYYPAGTGLSTPKLRLGYYRPESCGMNSQTLLKIDSICQAAIKTKATPGCQVLVAKDGYIVYNKAFGFNTYDKKKKNTTDNIYDIASITKIAATLPAVMMLYDQQHIALDSPIVRYSYALRETDKQDITVKELLLHTSGLKASFSFFQHAIDWDKMQGRLFTTKYTKTNTRKLRDRLYVNPKFTYRDSTFNFTGGEGYLVVSPHFYIHKHFQDSIHDLILNSKLLPQKKYTYSDLGFVLLKDIVEAQSATPFDVYCRKHFFKRLGAYNTDFNAHFNLDMKRVVPTNKDDIFRKSQLHGYVHDPIAALMGGVSGNAGLFSTAEDLAKIMSVYLNRGTYGGERFIDSTTIDLFTQTQLPLEQNRRGLGFDKPETLPNKLGPTCKEAPCSSYGHTGFTGAIAWNDPDNQLIYIFLSNRLYPNEFNDKLIKDNIRTKIQEVIYKAMDN</sequence>